<gene>
    <name evidence="1" type="ORF">UR89_C0008G0017</name>
</gene>
<accession>A0A0G0FHR7</accession>
<dbReference type="InterPro" id="IPR006379">
    <property type="entry name" value="HAD-SF_hydro_IIB"/>
</dbReference>
<evidence type="ECO:0000313" key="2">
    <source>
        <dbReference type="Proteomes" id="UP000034536"/>
    </source>
</evidence>
<dbReference type="PANTHER" id="PTHR10000:SF8">
    <property type="entry name" value="HAD SUPERFAMILY HYDROLASE-LIKE, TYPE 3"/>
    <property type="match status" value="1"/>
</dbReference>
<dbReference type="AlphaFoldDB" id="A0A0G0FHR7"/>
<protein>
    <submittedName>
        <fullName evidence="1">Cof-like protein hydrolase</fullName>
    </submittedName>
</protein>
<dbReference type="NCBIfam" id="TIGR01484">
    <property type="entry name" value="HAD-SF-IIB"/>
    <property type="match status" value="1"/>
</dbReference>
<reference evidence="1 2" key="1">
    <citation type="journal article" date="2015" name="Nature">
        <title>rRNA introns, odd ribosomes, and small enigmatic genomes across a large radiation of phyla.</title>
        <authorList>
            <person name="Brown C.T."/>
            <person name="Hug L.A."/>
            <person name="Thomas B.C."/>
            <person name="Sharon I."/>
            <person name="Castelle C.J."/>
            <person name="Singh A."/>
            <person name="Wilkins M.J."/>
            <person name="Williams K.H."/>
            <person name="Banfield J.F."/>
        </authorList>
    </citation>
    <scope>NUCLEOTIDE SEQUENCE [LARGE SCALE GENOMIC DNA]</scope>
</reference>
<dbReference type="Gene3D" id="3.40.50.1000">
    <property type="entry name" value="HAD superfamily/HAD-like"/>
    <property type="match status" value="1"/>
</dbReference>
<dbReference type="SUPFAM" id="SSF56784">
    <property type="entry name" value="HAD-like"/>
    <property type="match status" value="1"/>
</dbReference>
<proteinExistence type="predicted"/>
<dbReference type="EMBL" id="LBQX01000008">
    <property type="protein sequence ID" value="KKP87045.1"/>
    <property type="molecule type" value="Genomic_DNA"/>
</dbReference>
<dbReference type="SFLD" id="SFLDG01140">
    <property type="entry name" value="C2.B:_Phosphomannomutase_and_P"/>
    <property type="match status" value="1"/>
</dbReference>
<organism evidence="1 2">
    <name type="scientific">Candidatus Roizmanbacteria bacterium GW2011_GWA2_35_8</name>
    <dbReference type="NCBI Taxonomy" id="1618479"/>
    <lineage>
        <taxon>Bacteria</taxon>
        <taxon>Candidatus Roizmaniibacteriota</taxon>
    </lineage>
</organism>
<dbReference type="InterPro" id="IPR036412">
    <property type="entry name" value="HAD-like_sf"/>
</dbReference>
<name>A0A0G0FHR7_9BACT</name>
<dbReference type="PANTHER" id="PTHR10000">
    <property type="entry name" value="PHOSPHOSERINE PHOSPHATASE"/>
    <property type="match status" value="1"/>
</dbReference>
<dbReference type="Proteomes" id="UP000034536">
    <property type="component" value="Unassembled WGS sequence"/>
</dbReference>
<dbReference type="InterPro" id="IPR023214">
    <property type="entry name" value="HAD_sf"/>
</dbReference>
<dbReference type="Pfam" id="PF08282">
    <property type="entry name" value="Hydrolase_3"/>
    <property type="match status" value="1"/>
</dbReference>
<comment type="caution">
    <text evidence="1">The sequence shown here is derived from an EMBL/GenBank/DDBJ whole genome shotgun (WGS) entry which is preliminary data.</text>
</comment>
<evidence type="ECO:0000313" key="1">
    <source>
        <dbReference type="EMBL" id="KKP87045.1"/>
    </source>
</evidence>
<keyword evidence="1" id="KW-0378">Hydrolase</keyword>
<dbReference type="NCBIfam" id="TIGR00099">
    <property type="entry name" value="Cof-subfamily"/>
    <property type="match status" value="1"/>
</dbReference>
<dbReference type="GO" id="GO:0016791">
    <property type="term" value="F:phosphatase activity"/>
    <property type="evidence" value="ECO:0007669"/>
    <property type="project" value="UniProtKB-ARBA"/>
</dbReference>
<dbReference type="SFLD" id="SFLDS00003">
    <property type="entry name" value="Haloacid_Dehalogenase"/>
    <property type="match status" value="1"/>
</dbReference>
<dbReference type="Gene3D" id="3.30.1240.10">
    <property type="match status" value="1"/>
</dbReference>
<dbReference type="GO" id="GO:0005829">
    <property type="term" value="C:cytosol"/>
    <property type="evidence" value="ECO:0007669"/>
    <property type="project" value="TreeGrafter"/>
</dbReference>
<dbReference type="GO" id="GO:0000287">
    <property type="term" value="F:magnesium ion binding"/>
    <property type="evidence" value="ECO:0007669"/>
    <property type="project" value="TreeGrafter"/>
</dbReference>
<dbReference type="InterPro" id="IPR000150">
    <property type="entry name" value="Cof"/>
</dbReference>
<sequence>MNKIKAIISDFDGTLVDKNEKVTPGVKTLIKKIQDKGIRISIATGRLYSNGVKRVEDELNIRGIHIFHGGAKIYNTANEKTLLLQPISKESAINIYKYLKLKNVFFAFETEKDVFMYPKALKVSYLKNVEARDIYDLKDYKRILKILIFAKLNYFNEKQLDLHTKNIQKTCKDIEIIKFNFEGNFGVDITSEKSTKHTAVLEYCKMLNYKQENIVAIGDGYNDFHLFTASGFKIAMGGSPKELKDFADLVVPTVEDGGMEVALQYIYDKLL</sequence>